<proteinExistence type="predicted"/>
<organism evidence="1 2">
    <name type="scientific">Tolypocladium capitatum</name>
    <dbReference type="NCBI Taxonomy" id="45235"/>
    <lineage>
        <taxon>Eukaryota</taxon>
        <taxon>Fungi</taxon>
        <taxon>Dikarya</taxon>
        <taxon>Ascomycota</taxon>
        <taxon>Pezizomycotina</taxon>
        <taxon>Sordariomycetes</taxon>
        <taxon>Hypocreomycetidae</taxon>
        <taxon>Hypocreales</taxon>
        <taxon>Ophiocordycipitaceae</taxon>
        <taxon>Tolypocladium</taxon>
    </lineage>
</organism>
<dbReference type="InterPro" id="IPR050600">
    <property type="entry name" value="SETD3_SETD6_MTase"/>
</dbReference>
<evidence type="ECO:0000313" key="1">
    <source>
        <dbReference type="EMBL" id="PNY26362.1"/>
    </source>
</evidence>
<dbReference type="CDD" id="cd10527">
    <property type="entry name" value="SET_LSMT"/>
    <property type="match status" value="1"/>
</dbReference>
<dbReference type="PANTHER" id="PTHR13271:SF76">
    <property type="entry name" value="SET DOMAIN-CONTAINING PROTEIN 8"/>
    <property type="match status" value="1"/>
</dbReference>
<reference evidence="1 2" key="1">
    <citation type="submission" date="2017-08" db="EMBL/GenBank/DDBJ databases">
        <title>Harnessing the power of phylogenomics to disentangle the directionality and signatures of interkingdom host jumping in the parasitic fungal genus Tolypocladium.</title>
        <authorList>
            <person name="Quandt C.A."/>
            <person name="Patterson W."/>
            <person name="Spatafora J.W."/>
        </authorList>
    </citation>
    <scope>NUCLEOTIDE SEQUENCE [LARGE SCALE GENOMIC DNA]</scope>
    <source>
        <strain evidence="1 2">CBS 113982</strain>
    </source>
</reference>
<name>A0A2K3QFQ0_9HYPO</name>
<dbReference type="GO" id="GO:0005634">
    <property type="term" value="C:nucleus"/>
    <property type="evidence" value="ECO:0007669"/>
    <property type="project" value="TreeGrafter"/>
</dbReference>
<dbReference type="EMBL" id="NRSZ01000560">
    <property type="protein sequence ID" value="PNY26362.1"/>
    <property type="molecule type" value="Genomic_DNA"/>
</dbReference>
<dbReference type="OrthoDB" id="441812at2759"/>
<dbReference type="STRING" id="45235.A0A2K3QFQ0"/>
<keyword evidence="2" id="KW-1185">Reference proteome</keyword>
<dbReference type="GO" id="GO:0016279">
    <property type="term" value="F:protein-lysine N-methyltransferase activity"/>
    <property type="evidence" value="ECO:0007669"/>
    <property type="project" value="TreeGrafter"/>
</dbReference>
<accession>A0A2K3QFQ0</accession>
<dbReference type="InterPro" id="IPR046341">
    <property type="entry name" value="SET_dom_sf"/>
</dbReference>
<dbReference type="AlphaFoldDB" id="A0A2K3QFQ0"/>
<dbReference type="Gene3D" id="3.90.1410.10">
    <property type="entry name" value="set domain protein methyltransferase, domain 1"/>
    <property type="match status" value="1"/>
</dbReference>
<comment type="caution">
    <text evidence="1">The sequence shown here is derived from an EMBL/GenBank/DDBJ whole genome shotgun (WGS) entry which is preliminary data.</text>
</comment>
<dbReference type="SUPFAM" id="SSF82199">
    <property type="entry name" value="SET domain"/>
    <property type="match status" value="1"/>
</dbReference>
<sequence>SIASSIASTTGPRVTLAAVSEKGASLVSPHLGRLILRAMPCSSRLPLDALPAWARLNGAAFTRVKLQEVDGKGFGLIADTELGNQETGADALMKIPRDLVLSAEAVDEYAKVDGNFKQLLEAVGYQSGRKKVMLYLLCHLVRSRRGQAASRGISPTPWTEYARFLPRPMAMPTMWSDAERLLLNGTSLQVSRNLKDAALDAKLSALADEFDELREATEALPFWNANLWEHNTASVDDWVLVDAWYRSRCLELPQVGAAMVPGLDMVNHSSSPTAYYEVDGGSEVALLMRPGCRASGGQEVTISYGESKSAAEMLFSYGFIDGDSTARELTLHLEPFPDDPLAKAKLDVFRGAPAARLSQEGGQAARWDSPFVYLMCLNEEDGLEFGLLQETTGDRQIRLLWRGDDVTARAGDFEGLIRGHELCDVFRLRAVAVLHELVETQLSGIRGGPRSEQLQQAAAAGLLRDEHVAAAQALKEAEGQVLEAAAQALAGEKSNLLARDHVVAYLCRNGQAPAPCSANEDGDFS</sequence>
<protein>
    <submittedName>
        <fullName evidence="1">SET domain protein</fullName>
    </submittedName>
</protein>
<dbReference type="PANTHER" id="PTHR13271">
    <property type="entry name" value="UNCHARACTERIZED PUTATIVE METHYLTRANSFERASE"/>
    <property type="match status" value="1"/>
</dbReference>
<evidence type="ECO:0000313" key="2">
    <source>
        <dbReference type="Proteomes" id="UP000236621"/>
    </source>
</evidence>
<gene>
    <name evidence="1" type="ORF">TCAP_03686</name>
</gene>
<dbReference type="Proteomes" id="UP000236621">
    <property type="component" value="Unassembled WGS sequence"/>
</dbReference>
<feature type="non-terminal residue" evidence="1">
    <location>
        <position position="1"/>
    </location>
</feature>